<dbReference type="InterPro" id="IPR037523">
    <property type="entry name" value="VOC_core"/>
</dbReference>
<dbReference type="Gene3D" id="3.10.180.10">
    <property type="entry name" value="2,3-Dihydroxybiphenyl 1,2-Dioxygenase, domain 1"/>
    <property type="match status" value="1"/>
</dbReference>
<dbReference type="Proteomes" id="UP000316343">
    <property type="component" value="Unassembled WGS sequence"/>
</dbReference>
<comment type="caution">
    <text evidence="2">The sequence shown here is derived from an EMBL/GenBank/DDBJ whole genome shotgun (WGS) entry which is preliminary data.</text>
</comment>
<dbReference type="PANTHER" id="PTHR39175:SF1">
    <property type="entry name" value="FAMILY PROTEIN, PUTATIVE (AFU_ORTHOLOGUE AFUA_3G15060)-RELATED"/>
    <property type="match status" value="1"/>
</dbReference>
<sequence length="99" mass="11072">MRAYFCDLLGMVEVPKPDNLSPSGLWLEGGGAKLHIGVDPDFVSARKAHPAFLVDNLEVLRDRLTQAGYTAQDDKPVEGYVRFFTFDPFGNRIELMQQA</sequence>
<feature type="domain" description="VOC" evidence="1">
    <location>
        <begin position="1"/>
        <end position="98"/>
    </location>
</feature>
<dbReference type="EMBL" id="VHJK01000001">
    <property type="protein sequence ID" value="TRD12797.1"/>
    <property type="molecule type" value="Genomic_DNA"/>
</dbReference>
<proteinExistence type="predicted"/>
<keyword evidence="3" id="KW-1185">Reference proteome</keyword>
<dbReference type="InterPro" id="IPR029068">
    <property type="entry name" value="Glyas_Bleomycin-R_OHBP_Dase"/>
</dbReference>
<accession>A0A547PF99</accession>
<dbReference type="PROSITE" id="PS51819">
    <property type="entry name" value="VOC"/>
    <property type="match status" value="1"/>
</dbReference>
<dbReference type="PANTHER" id="PTHR39175">
    <property type="entry name" value="FAMILY PROTEIN, PUTATIVE (AFU_ORTHOLOGUE AFUA_3G15060)-RELATED"/>
    <property type="match status" value="1"/>
</dbReference>
<reference evidence="2 3" key="1">
    <citation type="submission" date="2019-06" db="EMBL/GenBank/DDBJ databases">
        <title>Erythrobacter insulae sp. nov., isolated from a tidal flat.</title>
        <authorList>
            <person name="Yoon J.-H."/>
        </authorList>
    </citation>
    <scope>NUCLEOTIDE SEQUENCE [LARGE SCALE GENOMIC DNA]</scope>
    <source>
        <strain evidence="2 3">JBTF-M21</strain>
    </source>
</reference>
<dbReference type="AlphaFoldDB" id="A0A547PF99"/>
<evidence type="ECO:0000313" key="2">
    <source>
        <dbReference type="EMBL" id="TRD12797.1"/>
    </source>
</evidence>
<dbReference type="SUPFAM" id="SSF54593">
    <property type="entry name" value="Glyoxalase/Bleomycin resistance protein/Dihydroxybiphenyl dioxygenase"/>
    <property type="match status" value="1"/>
</dbReference>
<organism evidence="2 3">
    <name type="scientific">Erythrobacter insulae</name>
    <dbReference type="NCBI Taxonomy" id="2584124"/>
    <lineage>
        <taxon>Bacteria</taxon>
        <taxon>Pseudomonadati</taxon>
        <taxon>Pseudomonadota</taxon>
        <taxon>Alphaproteobacteria</taxon>
        <taxon>Sphingomonadales</taxon>
        <taxon>Erythrobacteraceae</taxon>
        <taxon>Erythrobacter/Porphyrobacter group</taxon>
        <taxon>Erythrobacter</taxon>
    </lineage>
</organism>
<evidence type="ECO:0000259" key="1">
    <source>
        <dbReference type="PROSITE" id="PS51819"/>
    </source>
</evidence>
<protein>
    <submittedName>
        <fullName evidence="2">Glyoxalase</fullName>
    </submittedName>
</protein>
<name>A0A547PF99_9SPHN</name>
<gene>
    <name evidence="2" type="ORF">FGU71_08640</name>
</gene>
<dbReference type="OrthoDB" id="9813630at2"/>
<evidence type="ECO:0000313" key="3">
    <source>
        <dbReference type="Proteomes" id="UP000316343"/>
    </source>
</evidence>